<keyword evidence="4 6" id="KW-1133">Transmembrane helix</keyword>
<dbReference type="GO" id="GO:0022857">
    <property type="term" value="F:transmembrane transporter activity"/>
    <property type="evidence" value="ECO:0007669"/>
    <property type="project" value="InterPro"/>
</dbReference>
<evidence type="ECO:0000313" key="8">
    <source>
        <dbReference type="Proteomes" id="UP000289862"/>
    </source>
</evidence>
<keyword evidence="2" id="KW-1003">Cell membrane</keyword>
<dbReference type="GO" id="GO:0005886">
    <property type="term" value="C:plasma membrane"/>
    <property type="evidence" value="ECO:0007669"/>
    <property type="project" value="UniProtKB-SubCell"/>
</dbReference>
<evidence type="ECO:0000256" key="3">
    <source>
        <dbReference type="ARBA" id="ARBA00022692"/>
    </source>
</evidence>
<dbReference type="CDD" id="cd06580">
    <property type="entry name" value="TM_PBP1_transp_TpRbsC_like"/>
    <property type="match status" value="1"/>
</dbReference>
<evidence type="ECO:0000256" key="1">
    <source>
        <dbReference type="ARBA" id="ARBA00004651"/>
    </source>
</evidence>
<dbReference type="Proteomes" id="UP000289862">
    <property type="component" value="Chromosome"/>
</dbReference>
<gene>
    <name evidence="7" type="ORF">NCTC10186_00164</name>
</gene>
<feature type="transmembrane region" description="Helical" evidence="6">
    <location>
        <begin position="147"/>
        <end position="166"/>
    </location>
</feature>
<comment type="subcellular location">
    <subcellularLocation>
        <location evidence="1">Cell membrane</location>
        <topology evidence="1">Multi-pass membrane protein</topology>
    </subcellularLocation>
</comment>
<sequence length="315" mass="34244">MELVLSYTFFFLCILLLGTIAGIFSERVGIVNIAINGFMVFGTLMYIAISVVFQKLIGNQGGSEWNQIWITLFAGGLTSLFALLFGFATIKLKSEQTISGFAINLLSAGVAALLILVLLKFQNAGTVLTFNGRSELALGPSTSWKNIISFKLLVTIIITVASWYALRKTKWGLRFRAIGENPQAADVAGVNVNKTKWQGILISGFIAGISGALYAQTNIASFSITKDVQGLGYIALSIMITGRWKVTLSVLVSFFFSLLLAISFYGVSLFPADFVKYKDLFNILPYALTLILMLVSSKNSYGPAAAGIPYDKSQR</sequence>
<organism evidence="7 8">
    <name type="scientific">Mycoplasmopsis gallopavonis</name>
    <dbReference type="NCBI Taxonomy" id="76629"/>
    <lineage>
        <taxon>Bacteria</taxon>
        <taxon>Bacillati</taxon>
        <taxon>Mycoplasmatota</taxon>
        <taxon>Mycoplasmoidales</taxon>
        <taxon>Metamycoplasmataceae</taxon>
        <taxon>Mycoplasmopsis</taxon>
    </lineage>
</organism>
<dbReference type="InterPro" id="IPR001851">
    <property type="entry name" value="ABC_transp_permease"/>
</dbReference>
<reference evidence="7 8" key="1">
    <citation type="submission" date="2019-01" db="EMBL/GenBank/DDBJ databases">
        <authorList>
            <consortium name="Pathogen Informatics"/>
        </authorList>
    </citation>
    <scope>NUCLEOTIDE SEQUENCE [LARGE SCALE GENOMIC DNA]</scope>
    <source>
        <strain evidence="7 8">NCTC10186</strain>
    </source>
</reference>
<dbReference type="Pfam" id="PF02653">
    <property type="entry name" value="BPD_transp_2"/>
    <property type="match status" value="1"/>
</dbReference>
<feature type="transmembrane region" description="Helical" evidence="6">
    <location>
        <begin position="68"/>
        <end position="89"/>
    </location>
</feature>
<evidence type="ECO:0000256" key="5">
    <source>
        <dbReference type="ARBA" id="ARBA00023136"/>
    </source>
</evidence>
<feature type="transmembrane region" description="Helical" evidence="6">
    <location>
        <begin position="101"/>
        <end position="121"/>
    </location>
</feature>
<proteinExistence type="predicted"/>
<feature type="transmembrane region" description="Helical" evidence="6">
    <location>
        <begin position="6"/>
        <end position="24"/>
    </location>
</feature>
<feature type="transmembrane region" description="Helical" evidence="6">
    <location>
        <begin position="246"/>
        <end position="268"/>
    </location>
</feature>
<feature type="transmembrane region" description="Helical" evidence="6">
    <location>
        <begin position="31"/>
        <end position="53"/>
    </location>
</feature>
<keyword evidence="5 6" id="KW-0472">Membrane</keyword>
<evidence type="ECO:0000256" key="2">
    <source>
        <dbReference type="ARBA" id="ARBA00022475"/>
    </source>
</evidence>
<dbReference type="AlphaFoldDB" id="A0A449AYZ1"/>
<dbReference type="RefSeq" id="WP_119572062.1">
    <property type="nucleotide sequence ID" value="NZ_LR215031.1"/>
</dbReference>
<dbReference type="KEGG" id="mgal:NCTC10186_00164"/>
<dbReference type="EMBL" id="LR215031">
    <property type="protein sequence ID" value="VEU72697.1"/>
    <property type="molecule type" value="Genomic_DNA"/>
</dbReference>
<protein>
    <submittedName>
        <fullName evidence="7">ABC-type uncharacterized transport system, permease component</fullName>
    </submittedName>
</protein>
<keyword evidence="3 6" id="KW-0812">Transmembrane</keyword>
<dbReference type="PANTHER" id="PTHR43370:SF1">
    <property type="entry name" value="GUANOSINE ABC TRANSPORTER PERMEASE PROTEIN NUPQ"/>
    <property type="match status" value="1"/>
</dbReference>
<name>A0A449AYZ1_9BACT</name>
<dbReference type="PANTHER" id="PTHR43370">
    <property type="entry name" value="SUGAR ABC TRANSPORTER INTEGRAL MEMBRANE PROTEIN-RELATED"/>
    <property type="match status" value="1"/>
</dbReference>
<keyword evidence="8" id="KW-1185">Reference proteome</keyword>
<evidence type="ECO:0000313" key="7">
    <source>
        <dbReference type="EMBL" id="VEU72697.1"/>
    </source>
</evidence>
<feature type="transmembrane region" description="Helical" evidence="6">
    <location>
        <begin position="280"/>
        <end position="296"/>
    </location>
</feature>
<dbReference type="OrthoDB" id="9792579at2"/>
<evidence type="ECO:0000256" key="6">
    <source>
        <dbReference type="SAM" id="Phobius"/>
    </source>
</evidence>
<accession>A0A449AYZ1</accession>
<evidence type="ECO:0000256" key="4">
    <source>
        <dbReference type="ARBA" id="ARBA00022989"/>
    </source>
</evidence>